<proteinExistence type="predicted"/>
<dbReference type="EMBL" id="CAJGYM010000001">
    <property type="protein sequence ID" value="CAD6184810.1"/>
    <property type="molecule type" value="Genomic_DNA"/>
</dbReference>
<comment type="caution">
    <text evidence="1">The sequence shown here is derived from an EMBL/GenBank/DDBJ whole genome shotgun (WGS) entry which is preliminary data.</text>
</comment>
<accession>A0A8S1GSY4</accession>
<sequence>MNWRQDPRIQRLLEKASLESLFKCYFQRVYGTEEIKEVENGLRNALVNYDKKDLLYENLLVNDENAAELLVNECLDKNCDKTYRCGQNHSPDTLLILAKLFIKIHDHRLACEIIWCSALLALQEFISDRQLKVSLYSHKGKRRFASALSRDIGRRFSVFEVCHSSFYTNNHSALDVKDAFEEAKEFIQKLQESKITDELKKELEKKNFNI</sequence>
<dbReference type="AlphaFoldDB" id="A0A8S1GSY4"/>
<evidence type="ECO:0000313" key="2">
    <source>
        <dbReference type="Proteomes" id="UP000835052"/>
    </source>
</evidence>
<protein>
    <submittedName>
        <fullName evidence="1">Uncharacterized protein</fullName>
    </submittedName>
</protein>
<organism evidence="1 2">
    <name type="scientific">Caenorhabditis auriculariae</name>
    <dbReference type="NCBI Taxonomy" id="2777116"/>
    <lineage>
        <taxon>Eukaryota</taxon>
        <taxon>Metazoa</taxon>
        <taxon>Ecdysozoa</taxon>
        <taxon>Nematoda</taxon>
        <taxon>Chromadorea</taxon>
        <taxon>Rhabditida</taxon>
        <taxon>Rhabditina</taxon>
        <taxon>Rhabditomorpha</taxon>
        <taxon>Rhabditoidea</taxon>
        <taxon>Rhabditidae</taxon>
        <taxon>Peloderinae</taxon>
        <taxon>Caenorhabditis</taxon>
    </lineage>
</organism>
<keyword evidence="2" id="KW-1185">Reference proteome</keyword>
<dbReference type="Proteomes" id="UP000835052">
    <property type="component" value="Unassembled WGS sequence"/>
</dbReference>
<name>A0A8S1GSY4_9PELO</name>
<evidence type="ECO:0000313" key="1">
    <source>
        <dbReference type="EMBL" id="CAD6184810.1"/>
    </source>
</evidence>
<gene>
    <name evidence="1" type="ORF">CAUJ_LOCUS729</name>
</gene>
<reference evidence="1" key="1">
    <citation type="submission" date="2020-10" db="EMBL/GenBank/DDBJ databases">
        <authorList>
            <person name="Kikuchi T."/>
        </authorList>
    </citation>
    <scope>NUCLEOTIDE SEQUENCE</scope>
    <source>
        <strain evidence="1">NKZ352</strain>
    </source>
</reference>
<dbReference type="OrthoDB" id="5819140at2759"/>